<dbReference type="Proteomes" id="UP001151760">
    <property type="component" value="Unassembled WGS sequence"/>
</dbReference>
<name>A0ABQ4ZSJ3_9ASTR</name>
<protein>
    <submittedName>
        <fullName evidence="3">Uncharacterized protein</fullName>
    </submittedName>
</protein>
<sequence>MLEFEIILILGLSCCLSSSSVRCLENVVPVPFPEDPYEAIRQACLVETDTESEPFEDPVETETPESPHTVASPTSLPDSTPPTRHAEESEDSDTSGARSTSSDFTAPLSPDHPLTHTSPTLVPFLRRTARMAVRVPPAMSPGLSASIAEVAAMSDSAFRKRFRSSYESSPSSSPPDLPSRKRSRGTSELVEDDEEEEDEEVEESLDSDSESEDAEDEGPTAEDEGPAAGDEGLAAGDEGPGMRVESLGLGGDEAVPEGQQRAAPVVETAMGEPLGLGYGALRRREIASREGQMPSVFEVGQGSGSVPEPERPERVSALRQPTLTTWIDPEDGRAYIDVPAYPPPAPPVQTPPSPEWSSGSLPVSPAPSIVPSPISSPMIPLTVPSPVASPATAEAEGFLTELGAQVEMQGGLIHDHTVRLGELSPALFERYDRDIGELFTRSGAVRDEIFSQRYRLRSLEHEQERVAVTFGAIWRPVLALESWAGQTDAQRAALWHAISDTQMENRELRLQIAEERRARLDLAEIVDSMRRGQEPRGDV</sequence>
<proteinExistence type="predicted"/>
<evidence type="ECO:0000256" key="2">
    <source>
        <dbReference type="SAM" id="SignalP"/>
    </source>
</evidence>
<feature type="chain" id="PRO_5045517946" evidence="2">
    <location>
        <begin position="24"/>
        <end position="539"/>
    </location>
</feature>
<feature type="compositionally biased region" description="Polar residues" evidence="1">
    <location>
        <begin position="94"/>
        <end position="104"/>
    </location>
</feature>
<reference evidence="3" key="1">
    <citation type="journal article" date="2022" name="Int. J. Mol. Sci.">
        <title>Draft Genome of Tanacetum Coccineum: Genomic Comparison of Closely Related Tanacetum-Family Plants.</title>
        <authorList>
            <person name="Yamashiro T."/>
            <person name="Shiraishi A."/>
            <person name="Nakayama K."/>
            <person name="Satake H."/>
        </authorList>
    </citation>
    <scope>NUCLEOTIDE SEQUENCE</scope>
</reference>
<evidence type="ECO:0000313" key="4">
    <source>
        <dbReference type="Proteomes" id="UP001151760"/>
    </source>
</evidence>
<feature type="region of interest" description="Disordered" evidence="1">
    <location>
        <begin position="48"/>
        <end position="121"/>
    </location>
</feature>
<keyword evidence="4" id="KW-1185">Reference proteome</keyword>
<feature type="compositionally biased region" description="Low complexity" evidence="1">
    <location>
        <begin position="226"/>
        <end position="237"/>
    </location>
</feature>
<gene>
    <name evidence="3" type="ORF">Tco_0799394</name>
</gene>
<dbReference type="EMBL" id="BQNB010011580">
    <property type="protein sequence ID" value="GJS92426.1"/>
    <property type="molecule type" value="Genomic_DNA"/>
</dbReference>
<evidence type="ECO:0000256" key="1">
    <source>
        <dbReference type="SAM" id="MobiDB-lite"/>
    </source>
</evidence>
<accession>A0ABQ4ZSJ3</accession>
<feature type="region of interest" description="Disordered" evidence="1">
    <location>
        <begin position="292"/>
        <end position="316"/>
    </location>
</feature>
<feature type="compositionally biased region" description="Acidic residues" evidence="1">
    <location>
        <begin position="48"/>
        <end position="63"/>
    </location>
</feature>
<feature type="region of interest" description="Disordered" evidence="1">
    <location>
        <begin position="160"/>
        <end position="268"/>
    </location>
</feature>
<feature type="compositionally biased region" description="Acidic residues" evidence="1">
    <location>
        <begin position="189"/>
        <end position="225"/>
    </location>
</feature>
<keyword evidence="2" id="KW-0732">Signal</keyword>
<comment type="caution">
    <text evidence="3">The sequence shown here is derived from an EMBL/GenBank/DDBJ whole genome shotgun (WGS) entry which is preliminary data.</text>
</comment>
<reference evidence="3" key="2">
    <citation type="submission" date="2022-01" db="EMBL/GenBank/DDBJ databases">
        <authorList>
            <person name="Yamashiro T."/>
            <person name="Shiraishi A."/>
            <person name="Satake H."/>
            <person name="Nakayama K."/>
        </authorList>
    </citation>
    <scope>NUCLEOTIDE SEQUENCE</scope>
</reference>
<feature type="compositionally biased region" description="Low complexity" evidence="1">
    <location>
        <begin position="72"/>
        <end position="83"/>
    </location>
</feature>
<evidence type="ECO:0000313" key="3">
    <source>
        <dbReference type="EMBL" id="GJS92426.1"/>
    </source>
</evidence>
<feature type="signal peptide" evidence="2">
    <location>
        <begin position="1"/>
        <end position="23"/>
    </location>
</feature>
<organism evidence="3 4">
    <name type="scientific">Tanacetum coccineum</name>
    <dbReference type="NCBI Taxonomy" id="301880"/>
    <lineage>
        <taxon>Eukaryota</taxon>
        <taxon>Viridiplantae</taxon>
        <taxon>Streptophyta</taxon>
        <taxon>Embryophyta</taxon>
        <taxon>Tracheophyta</taxon>
        <taxon>Spermatophyta</taxon>
        <taxon>Magnoliopsida</taxon>
        <taxon>eudicotyledons</taxon>
        <taxon>Gunneridae</taxon>
        <taxon>Pentapetalae</taxon>
        <taxon>asterids</taxon>
        <taxon>campanulids</taxon>
        <taxon>Asterales</taxon>
        <taxon>Asteraceae</taxon>
        <taxon>Asteroideae</taxon>
        <taxon>Anthemideae</taxon>
        <taxon>Anthemidinae</taxon>
        <taxon>Tanacetum</taxon>
    </lineage>
</organism>